<evidence type="ECO:0000313" key="4">
    <source>
        <dbReference type="Proteomes" id="UP000321570"/>
    </source>
</evidence>
<accession>A0A564XZK7</accession>
<evidence type="ECO:0008006" key="5">
    <source>
        <dbReference type="Google" id="ProtNLM"/>
    </source>
</evidence>
<feature type="signal peptide" evidence="2">
    <location>
        <begin position="1"/>
        <end position="16"/>
    </location>
</feature>
<organism evidence="3 4">
    <name type="scientific">Hymenolepis diminuta</name>
    <name type="common">Rat tapeworm</name>
    <dbReference type="NCBI Taxonomy" id="6216"/>
    <lineage>
        <taxon>Eukaryota</taxon>
        <taxon>Metazoa</taxon>
        <taxon>Spiralia</taxon>
        <taxon>Lophotrochozoa</taxon>
        <taxon>Platyhelminthes</taxon>
        <taxon>Cestoda</taxon>
        <taxon>Eucestoda</taxon>
        <taxon>Cyclophyllidea</taxon>
        <taxon>Hymenolepididae</taxon>
        <taxon>Hymenolepis</taxon>
    </lineage>
</organism>
<gene>
    <name evidence="3" type="ORF">WMSIL1_LOCUS1021</name>
</gene>
<evidence type="ECO:0000256" key="2">
    <source>
        <dbReference type="SAM" id="SignalP"/>
    </source>
</evidence>
<feature type="compositionally biased region" description="Basic and acidic residues" evidence="1">
    <location>
        <begin position="44"/>
        <end position="62"/>
    </location>
</feature>
<evidence type="ECO:0000313" key="3">
    <source>
        <dbReference type="EMBL" id="VUZ39764.1"/>
    </source>
</evidence>
<evidence type="ECO:0000256" key="1">
    <source>
        <dbReference type="SAM" id="MobiDB-lite"/>
    </source>
</evidence>
<dbReference type="Proteomes" id="UP000321570">
    <property type="component" value="Unassembled WGS sequence"/>
</dbReference>
<feature type="region of interest" description="Disordered" evidence="1">
    <location>
        <begin position="44"/>
        <end position="103"/>
    </location>
</feature>
<name>A0A564XZK7_HYMDI</name>
<feature type="chain" id="PRO_5021719116" description="RIIa domain-containing protein" evidence="2">
    <location>
        <begin position="17"/>
        <end position="132"/>
    </location>
</feature>
<protein>
    <recommendedName>
        <fullName evidence="5">RIIa domain-containing protein</fullName>
    </recommendedName>
</protein>
<keyword evidence="2" id="KW-0732">Signal</keyword>
<dbReference type="EMBL" id="CABIJS010000022">
    <property type="protein sequence ID" value="VUZ39764.1"/>
    <property type="molecule type" value="Genomic_DNA"/>
</dbReference>
<sequence>GALVFILVGFGCSCLPAKLEKESQEEKKEWEEYIESVKLAHEDEIKGTRTDEITDQESERSHGKPSKKRGSKRNLDDSARPHTEPDRKKKGKKTHKEPLSEALDLILEEASKHPEVIQNAAEFFAELAKHET</sequence>
<keyword evidence="4" id="KW-1185">Reference proteome</keyword>
<feature type="compositionally biased region" description="Basic and acidic residues" evidence="1">
    <location>
        <begin position="73"/>
        <end position="87"/>
    </location>
</feature>
<feature type="non-terminal residue" evidence="3">
    <location>
        <position position="1"/>
    </location>
</feature>
<feature type="compositionally biased region" description="Basic residues" evidence="1">
    <location>
        <begin position="63"/>
        <end position="72"/>
    </location>
</feature>
<dbReference type="AlphaFoldDB" id="A0A564XZK7"/>
<reference evidence="3 4" key="1">
    <citation type="submission" date="2019-07" db="EMBL/GenBank/DDBJ databases">
        <authorList>
            <person name="Jastrzebski P J."/>
            <person name="Paukszto L."/>
            <person name="Jastrzebski P J."/>
        </authorList>
    </citation>
    <scope>NUCLEOTIDE SEQUENCE [LARGE SCALE GENOMIC DNA]</scope>
    <source>
        <strain evidence="3 4">WMS-il1</strain>
    </source>
</reference>
<proteinExistence type="predicted"/>